<gene>
    <name evidence="3" type="ORF">PISMIDRAFT_107824</name>
</gene>
<accession>A0A0C9YZB6</accession>
<sequence length="295" mass="33703">MTDGGRHFDNHIVKEFCTKWSCKHHVVAAYSPWVNGLVEGTNKLLLHILKRLCAPDVGEDDDGTKQRENLLRTWTDHLDDAVRALNNRILPALKHTPKELLLGLVVDTKCTRPEEGITPIDAIQASAHIAYAEQQRLDGYDEAVRHAIKRKQAFDKRVLKKHPGEVVFHKGQLVQIYRSDTDYMFKTERKLVPKWSVLHRVTERLRNAYKLETLGGVQLPGEYSARRLCTFEPRPGTKLYSEQETYMARVRSEDEEEQVGLVGIKDEEKQVESGGVEDDAVFFRGPHVVGERGRS</sequence>
<evidence type="ECO:0000259" key="2">
    <source>
        <dbReference type="PROSITE" id="PS50994"/>
    </source>
</evidence>
<keyword evidence="1" id="KW-0694">RNA-binding</keyword>
<dbReference type="OrthoDB" id="2671406at2759"/>
<feature type="domain" description="Integrase catalytic" evidence="2">
    <location>
        <begin position="1"/>
        <end position="105"/>
    </location>
</feature>
<dbReference type="PANTHER" id="PTHR37984">
    <property type="entry name" value="PROTEIN CBG26694"/>
    <property type="match status" value="1"/>
</dbReference>
<dbReference type="InterPro" id="IPR012337">
    <property type="entry name" value="RNaseH-like_sf"/>
</dbReference>
<dbReference type="GO" id="GO:0005634">
    <property type="term" value="C:nucleus"/>
    <property type="evidence" value="ECO:0007669"/>
    <property type="project" value="UniProtKB-ARBA"/>
</dbReference>
<reference evidence="4" key="2">
    <citation type="submission" date="2015-01" db="EMBL/GenBank/DDBJ databases">
        <title>Evolutionary Origins and Diversification of the Mycorrhizal Mutualists.</title>
        <authorList>
            <consortium name="DOE Joint Genome Institute"/>
            <consortium name="Mycorrhizal Genomics Consortium"/>
            <person name="Kohler A."/>
            <person name="Kuo A."/>
            <person name="Nagy L.G."/>
            <person name="Floudas D."/>
            <person name="Copeland A."/>
            <person name="Barry K.W."/>
            <person name="Cichocki N."/>
            <person name="Veneault-Fourrey C."/>
            <person name="LaButti K."/>
            <person name="Lindquist E.A."/>
            <person name="Lipzen A."/>
            <person name="Lundell T."/>
            <person name="Morin E."/>
            <person name="Murat C."/>
            <person name="Riley R."/>
            <person name="Ohm R."/>
            <person name="Sun H."/>
            <person name="Tunlid A."/>
            <person name="Henrissat B."/>
            <person name="Grigoriev I.V."/>
            <person name="Hibbett D.S."/>
            <person name="Martin F."/>
        </authorList>
    </citation>
    <scope>NUCLEOTIDE SEQUENCE [LARGE SCALE GENOMIC DNA]</scope>
    <source>
        <strain evidence="4">441</strain>
    </source>
</reference>
<dbReference type="GO" id="GO:0003723">
    <property type="term" value="F:RNA binding"/>
    <property type="evidence" value="ECO:0007669"/>
    <property type="project" value="UniProtKB-KW"/>
</dbReference>
<keyword evidence="4" id="KW-1185">Reference proteome</keyword>
<dbReference type="GO" id="GO:0015074">
    <property type="term" value="P:DNA integration"/>
    <property type="evidence" value="ECO:0007669"/>
    <property type="project" value="InterPro"/>
</dbReference>
<protein>
    <recommendedName>
        <fullName evidence="2">Integrase catalytic domain-containing protein</fullName>
    </recommendedName>
</protein>
<dbReference type="InterPro" id="IPR050951">
    <property type="entry name" value="Retrovirus_Pol_polyprotein"/>
</dbReference>
<dbReference type="PROSITE" id="PS50994">
    <property type="entry name" value="INTEGRASE"/>
    <property type="match status" value="1"/>
</dbReference>
<dbReference type="AlphaFoldDB" id="A0A0C9YZB6"/>
<evidence type="ECO:0000313" key="3">
    <source>
        <dbReference type="EMBL" id="KIK19319.1"/>
    </source>
</evidence>
<dbReference type="EMBL" id="KN833786">
    <property type="protein sequence ID" value="KIK19319.1"/>
    <property type="molecule type" value="Genomic_DNA"/>
</dbReference>
<dbReference type="InterPro" id="IPR036397">
    <property type="entry name" value="RNaseH_sf"/>
</dbReference>
<proteinExistence type="predicted"/>
<organism evidence="3 4">
    <name type="scientific">Pisolithus microcarpus 441</name>
    <dbReference type="NCBI Taxonomy" id="765257"/>
    <lineage>
        <taxon>Eukaryota</taxon>
        <taxon>Fungi</taxon>
        <taxon>Dikarya</taxon>
        <taxon>Basidiomycota</taxon>
        <taxon>Agaricomycotina</taxon>
        <taxon>Agaricomycetes</taxon>
        <taxon>Agaricomycetidae</taxon>
        <taxon>Boletales</taxon>
        <taxon>Sclerodermatineae</taxon>
        <taxon>Pisolithaceae</taxon>
        <taxon>Pisolithus</taxon>
    </lineage>
</organism>
<dbReference type="InterPro" id="IPR001584">
    <property type="entry name" value="Integrase_cat-core"/>
</dbReference>
<dbReference type="PANTHER" id="PTHR37984:SF5">
    <property type="entry name" value="PROTEIN NYNRIN-LIKE"/>
    <property type="match status" value="1"/>
</dbReference>
<dbReference type="Gene3D" id="3.30.420.10">
    <property type="entry name" value="Ribonuclease H-like superfamily/Ribonuclease H"/>
    <property type="match status" value="1"/>
</dbReference>
<dbReference type="Proteomes" id="UP000054018">
    <property type="component" value="Unassembled WGS sequence"/>
</dbReference>
<evidence type="ECO:0000256" key="1">
    <source>
        <dbReference type="ARBA" id="ARBA00022884"/>
    </source>
</evidence>
<dbReference type="HOGENOM" id="CLU_058076_0_0_1"/>
<reference evidence="3 4" key="1">
    <citation type="submission" date="2014-04" db="EMBL/GenBank/DDBJ databases">
        <authorList>
            <consortium name="DOE Joint Genome Institute"/>
            <person name="Kuo A."/>
            <person name="Kohler A."/>
            <person name="Costa M.D."/>
            <person name="Nagy L.G."/>
            <person name="Floudas D."/>
            <person name="Copeland A."/>
            <person name="Barry K.W."/>
            <person name="Cichocki N."/>
            <person name="Veneault-Fourrey C."/>
            <person name="LaButti K."/>
            <person name="Lindquist E.A."/>
            <person name="Lipzen A."/>
            <person name="Lundell T."/>
            <person name="Morin E."/>
            <person name="Murat C."/>
            <person name="Sun H."/>
            <person name="Tunlid A."/>
            <person name="Henrissat B."/>
            <person name="Grigoriev I.V."/>
            <person name="Hibbett D.S."/>
            <person name="Martin F."/>
            <person name="Nordberg H.P."/>
            <person name="Cantor M.N."/>
            <person name="Hua S.X."/>
        </authorList>
    </citation>
    <scope>NUCLEOTIDE SEQUENCE [LARGE SCALE GENOMIC DNA]</scope>
    <source>
        <strain evidence="3 4">441</strain>
    </source>
</reference>
<dbReference type="SUPFAM" id="SSF53098">
    <property type="entry name" value="Ribonuclease H-like"/>
    <property type="match status" value="1"/>
</dbReference>
<name>A0A0C9YZB6_9AGAM</name>
<evidence type="ECO:0000313" key="4">
    <source>
        <dbReference type="Proteomes" id="UP000054018"/>
    </source>
</evidence>
<dbReference type="STRING" id="765257.A0A0C9YZB6"/>